<feature type="coiled-coil region" evidence="1">
    <location>
        <begin position="1933"/>
        <end position="2198"/>
    </location>
</feature>
<comment type="caution">
    <text evidence="3">The sequence shown here is derived from an EMBL/GenBank/DDBJ whole genome shotgun (WGS) entry which is preliminary data.</text>
</comment>
<feature type="coiled-coil region" evidence="1">
    <location>
        <begin position="2238"/>
        <end position="2265"/>
    </location>
</feature>
<feature type="region of interest" description="Disordered" evidence="2">
    <location>
        <begin position="152"/>
        <end position="188"/>
    </location>
</feature>
<feature type="coiled-coil region" evidence="1">
    <location>
        <begin position="808"/>
        <end position="905"/>
    </location>
</feature>
<feature type="compositionally biased region" description="Basic and acidic residues" evidence="2">
    <location>
        <begin position="2802"/>
        <end position="2813"/>
    </location>
</feature>
<dbReference type="KEGG" id="dpl:KGM_211944"/>
<feature type="coiled-coil region" evidence="1">
    <location>
        <begin position="944"/>
        <end position="1023"/>
    </location>
</feature>
<feature type="compositionally biased region" description="Low complexity" evidence="2">
    <location>
        <begin position="2781"/>
        <end position="2792"/>
    </location>
</feature>
<feature type="coiled-coil region" evidence="1">
    <location>
        <begin position="255"/>
        <end position="399"/>
    </location>
</feature>
<dbReference type="Gene3D" id="1.10.287.1490">
    <property type="match status" value="2"/>
</dbReference>
<evidence type="ECO:0000313" key="4">
    <source>
        <dbReference type="Proteomes" id="UP000007151"/>
    </source>
</evidence>
<keyword evidence="4" id="KW-1185">Reference proteome</keyword>
<name>A0A212FHZ4_DANPL</name>
<feature type="coiled-coil region" evidence="1">
    <location>
        <begin position="195"/>
        <end position="222"/>
    </location>
</feature>
<dbReference type="FunCoup" id="A0A212FHZ4">
    <property type="interactions" value="99"/>
</dbReference>
<feature type="coiled-coil region" evidence="1">
    <location>
        <begin position="531"/>
        <end position="610"/>
    </location>
</feature>
<feature type="coiled-coil region" evidence="1">
    <location>
        <begin position="471"/>
        <end position="498"/>
    </location>
</feature>
<feature type="coiled-coil region" evidence="1">
    <location>
        <begin position="2297"/>
        <end position="2359"/>
    </location>
</feature>
<keyword evidence="1" id="KW-0175">Coiled coil</keyword>
<feature type="coiled-coil region" evidence="1">
    <location>
        <begin position="1754"/>
        <end position="1809"/>
    </location>
</feature>
<feature type="region of interest" description="Disordered" evidence="2">
    <location>
        <begin position="2781"/>
        <end position="2832"/>
    </location>
</feature>
<dbReference type="eggNOG" id="ENOG502S5D8">
    <property type="taxonomic scope" value="Eukaryota"/>
</dbReference>
<feature type="region of interest" description="Disordered" evidence="2">
    <location>
        <begin position="910"/>
        <end position="941"/>
    </location>
</feature>
<dbReference type="EMBL" id="AGBW02008449">
    <property type="protein sequence ID" value="OWR53349.1"/>
    <property type="molecule type" value="Genomic_DNA"/>
</dbReference>
<accession>A0A212FHZ4</accession>
<dbReference type="Proteomes" id="UP000007151">
    <property type="component" value="Unassembled WGS sequence"/>
</dbReference>
<feature type="region of interest" description="Disordered" evidence="2">
    <location>
        <begin position="1"/>
        <end position="51"/>
    </location>
</feature>
<feature type="coiled-coil region" evidence="1">
    <location>
        <begin position="2496"/>
        <end position="2587"/>
    </location>
</feature>
<feature type="compositionally biased region" description="Low complexity" evidence="2">
    <location>
        <begin position="428"/>
        <end position="440"/>
    </location>
</feature>
<evidence type="ECO:0000313" key="3">
    <source>
        <dbReference type="EMBL" id="OWR53349.1"/>
    </source>
</evidence>
<dbReference type="InParanoid" id="A0A212FHZ4"/>
<gene>
    <name evidence="3" type="ORF">KGM_211944</name>
</gene>
<feature type="coiled-coil region" evidence="1">
    <location>
        <begin position="1047"/>
        <end position="1702"/>
    </location>
</feature>
<feature type="compositionally biased region" description="Low complexity" evidence="2">
    <location>
        <begin position="26"/>
        <end position="39"/>
    </location>
</feature>
<feature type="coiled-coil region" evidence="1">
    <location>
        <begin position="663"/>
        <end position="763"/>
    </location>
</feature>
<protein>
    <submittedName>
        <fullName evidence="3">Viral A-type inclusion protein</fullName>
    </submittedName>
</protein>
<evidence type="ECO:0000256" key="1">
    <source>
        <dbReference type="SAM" id="Coils"/>
    </source>
</evidence>
<proteinExistence type="predicted"/>
<organism evidence="3 4">
    <name type="scientific">Danaus plexippus plexippus</name>
    <dbReference type="NCBI Taxonomy" id="278856"/>
    <lineage>
        <taxon>Eukaryota</taxon>
        <taxon>Metazoa</taxon>
        <taxon>Ecdysozoa</taxon>
        <taxon>Arthropoda</taxon>
        <taxon>Hexapoda</taxon>
        <taxon>Insecta</taxon>
        <taxon>Pterygota</taxon>
        <taxon>Neoptera</taxon>
        <taxon>Endopterygota</taxon>
        <taxon>Lepidoptera</taxon>
        <taxon>Glossata</taxon>
        <taxon>Ditrysia</taxon>
        <taxon>Papilionoidea</taxon>
        <taxon>Nymphalidae</taxon>
        <taxon>Danainae</taxon>
        <taxon>Danaini</taxon>
        <taxon>Danaina</taxon>
        <taxon>Danaus</taxon>
        <taxon>Danaus</taxon>
    </lineage>
</organism>
<dbReference type="PANTHER" id="PTHR23159">
    <property type="entry name" value="CENTROSOMAL PROTEIN 2"/>
    <property type="match status" value="1"/>
</dbReference>
<dbReference type="STRING" id="278856.A0A212FHZ4"/>
<feature type="region of interest" description="Disordered" evidence="2">
    <location>
        <begin position="403"/>
        <end position="451"/>
    </location>
</feature>
<feature type="coiled-coil region" evidence="1">
    <location>
        <begin position="2613"/>
        <end position="2693"/>
    </location>
</feature>
<feature type="compositionally biased region" description="Basic and acidic residues" evidence="2">
    <location>
        <begin position="929"/>
        <end position="939"/>
    </location>
</feature>
<reference evidence="3 4" key="1">
    <citation type="journal article" date="2011" name="Cell">
        <title>The monarch butterfly genome yields insights into long-distance migration.</title>
        <authorList>
            <person name="Zhan S."/>
            <person name="Merlin C."/>
            <person name="Boore J.L."/>
            <person name="Reppert S.M."/>
        </authorList>
    </citation>
    <scope>NUCLEOTIDE SEQUENCE [LARGE SCALE GENOMIC DNA]</scope>
    <source>
        <strain evidence="3">F-2</strain>
    </source>
</reference>
<feature type="compositionally biased region" description="Basic and acidic residues" evidence="2">
    <location>
        <begin position="441"/>
        <end position="451"/>
    </location>
</feature>
<sequence length="2912" mass="334478">MSENERNIGSHHRKDHNPYDSDSNLAAPVSGVSSVAGSVKHYKQQASSSERQIKFEKAQKCLENAVLVSKRIKEHRKATAELLGRPFEEDVTDTASELGTTMSERTGYSVSTEASTLSVQDALNIPGISESLANTLKQKEILMERIKQYKEINKRPTKKTTPTPTRGLPTETADKKASSGSSSDGTDVSKLMSLVKEKENSLSVMQVKMKAMENTILDLQEKVTEKDQIIEAKNRATTLISDSLSKKERETLDLLEDTKEQMTKMQSNFIAMETEWKEERQKLLNELSEKNNAIKSLEEANTILENARFEVSVENSKLSEELELRTKEIVSLQDKLQQLTQTCAQEAKDNTEAVEEKGSIEINNMEELTKKVELLEQINFEIRQTNKELESQLATLTVEAKPVVSPAKRGSPLPTRKGGRSTASKMKSPWSQLSSESLPQEQDKKAKPDKTKTDMLLQSLNKEILDKEYVISEKNIQITELENIIRQKETRINELQSSMDDKVPEKADAGMTTDDAVETVRGDDSEATLTVSELQHKLKSAEDTIATLSAEIDTANKNMIKVKSNSKLKLKQMQKTIDNFSKVSDANAEIVKLNEEIHLLTQRVAELEVEKGNLQLHLVDYDSGRLTESDVYKKLIEMENVAEARLTSISLLETQKFDLVQELHSLQQKNLEMEDKLADISQLQSEQVSSEMKSVQLEEQIDSLMACKKELELVIDNLKLDKNQLEATIKSLQDEKDELAQKLENCIQENIELADKLGKLSAEKVSSAESIEIVESLTSQEKLELEEYSKGLQTEQKTKDGEYKDSGKHDAEACKEKLLEEIVELKNRIELFTVERQEVMERMSKLSTDNETLNESIAVLKEQCETLKLNIDSLDQERNQLVMEKEDLNRQLEELKQEKSDILKETADVVKSSAADDVTDGTAAESSQQDDKTTGDKGARNKNVKQLTKEILKLKNTIKEREEDIADCQMKILSLEEQQEKHKEILQSQAALEKLVKKLTEENNDLKKEIENINKDNRTEQQQNISQAHEMMQMEAQKLHQDYTAAINARDARIHELENVLIEYEKQVISYSNTLQQKDKELAEYINQITKLNDVSQKLKSTIDALEEEKSKDQNAEVIKSLNKQIGLYQKTLSDSEDKLRILDEEKSQLASVKAKLENINGNLESELKKVQDLLAEKQSQLQDLQAQQQKHSEELANARLQAKERDEEIHEIKLQLRKESIDNEKLHNIVVQKSNEINDLTKMYEAAKETLNAVSVDKTSHVEQYAALEAKNKELMDKLKKFAASIKKKSAMYSDLENQLHESQKQLQIKNESYEQLLIQVETLPALQEKLKHAEEEFNRLQHLKISLEQRSQEVMALQTDNETLKRNAANDSATVSRLNESIELLNRDLYMLQEENNNYKTQVESLNNKMVECEIDQKNYTNLVTKISCLESELSQKQAHITELLNQVEMNNEKLNQVQYGQDAKVQEREMYIENLQCEIDKYKNRIERLEQCVSTMESTRQSLERKADDLGSQLHEKRKAYNEYMNQEDELITRLAVLMDHDRVVEKQLREIEAENKELRSRGQSLSEEYHALKSAYQALQEKGATLEMKANNVDALESELSMYQNNCRQLDSDLKRITSDHEHLLAQKKRDIEELESEFHTQIEHSVKEKKLLSEKYEKLVEHVSQLETKLDEYRNTIEHLNLNLREMEAENQNLVQKFSSPDKMTAPDYTEQYISEINRLNSLLNSKSMEITEINNSNQLMQTNNLSQISSLESRNMDLSDKYETLLRQVDSLNSEIESLKDNIKQLHQTVSQKDEQIKQLLEKKKLVFEMNIPKTEGLTISSTIEEIDNSQTPFDISSLQSQIISDTQPLHADDQPIVKRSVESVQQHSESHALAEGAIEPTITPKKTYLCYKEEDGAELADSDPFNSDEGWGFGTQEVTEDVIPGLSHLNQQIQELKEANEKLKSELKTTNAKLLKALKKLKDLKAANDVLSNELKISKQISQSSILDMAIESELSSNLKMLETKVEGLSNQLNDEKRDKESVRKQNDVLRQTNERLMETKEKLENELESLKVNYRQVSGKLSTVQWGGDYTNTEVSTVAQSTSRQIANVNPDLESEMNKLEKENDELQSMIDSLNTNNKDLSNERTHLKEEINRLNIQIQEQKQLYDNYESLKIRLEEIQDTNKSLELTNKELKETVNDIEVRYNEAMVNYETLKTALEEKEMYFKNTETELQDKNLKLTEELKSSRVFEDRANSTILELNSELDELKSQLLLAQEKQNAQTPPDVNSLLLSEKYNSMEQHCLDLKTTLEETSIKLQQQQQDNKELQDRVLIQEQENTVLQDKIKEYEVQVNDLTMKFQKLNSENDQLLSTVTELRSSISSAMDQRGFEIAELWKQHLAQREGEFQKIEQDLRTQLGVAESKYEQLLENVQSSSQEETDKIIMTEQINSLQNKLIEKEEHLLSIQNKYAEAVNQLDMLRSEMEDEKVINENKLYVNQEDNDRIINELNKKHAEDCSDLKSQLSALQIELDATKRVNIELGQQLEELHNNYKSQVAEISKQLQLKESEIYQKTHDFTVSLKQRNEEFETVRQQLVDYERKLEDTIYEKESELAILRLKLHERTESYDKINRDLEAEKNSLAESLNEKIIECTSLSKQIAELNRAIEEYADKAAETQIVLESQEIEIVTLKSELSDLNDAFRSARNKIEKHVTFASDTKKGQEADTTHATEKDLLDSVPRAELDLALYMLHQRDVRCEELTMELTQLLEERDTLQLRLSDSIRSYEELKSRYGSSALDASASSSHDSVSELPSFTVEKERPFVDTHRGQSSRSSSFSDPDGEKPKLQAKLSELRTVRHSRDVRLRQDSEHRQLDMRLLQRDVASLPPEAVERLAQAHHTLSRDSQSTPTVLLNWLRGKSTPKVVHM</sequence>
<feature type="coiled-coil region" evidence="1">
    <location>
        <begin position="2397"/>
        <end position="2469"/>
    </location>
</feature>
<evidence type="ECO:0000256" key="2">
    <source>
        <dbReference type="SAM" id="MobiDB-lite"/>
    </source>
</evidence>
<dbReference type="PANTHER" id="PTHR23159:SF31">
    <property type="entry name" value="CENTROSOME-ASSOCIATED PROTEIN CEP250 ISOFORM X1"/>
    <property type="match status" value="1"/>
</dbReference>